<reference evidence="13 14" key="1">
    <citation type="submission" date="2020-08" db="EMBL/GenBank/DDBJ databases">
        <title>Paraeoetvoesia sp. YC-7-48 draft genome sequence.</title>
        <authorList>
            <person name="Yao L."/>
        </authorList>
    </citation>
    <scope>NUCLEOTIDE SEQUENCE [LARGE SCALE GENOMIC DNA]</scope>
    <source>
        <strain evidence="14">YC-7-48</strain>
    </source>
</reference>
<evidence type="ECO:0000256" key="6">
    <source>
        <dbReference type="ARBA" id="ARBA00022692"/>
    </source>
</evidence>
<gene>
    <name evidence="13" type="ORF">GTU67_14660</name>
</gene>
<dbReference type="Pfam" id="PF07219">
    <property type="entry name" value="HemY_N"/>
    <property type="match status" value="1"/>
</dbReference>
<keyword evidence="6 11" id="KW-0812">Transmembrane</keyword>
<evidence type="ECO:0000256" key="11">
    <source>
        <dbReference type="SAM" id="Phobius"/>
    </source>
</evidence>
<evidence type="ECO:0000256" key="5">
    <source>
        <dbReference type="ARBA" id="ARBA00022519"/>
    </source>
</evidence>
<evidence type="ECO:0000256" key="3">
    <source>
        <dbReference type="ARBA" id="ARBA00004744"/>
    </source>
</evidence>
<keyword evidence="4" id="KW-1003">Cell membrane</keyword>
<organism evidence="13 14">
    <name type="scientific">Pusillimonas minor</name>
    <dbReference type="NCBI Taxonomy" id="2697024"/>
    <lineage>
        <taxon>Bacteria</taxon>
        <taxon>Pseudomonadati</taxon>
        <taxon>Pseudomonadota</taxon>
        <taxon>Betaproteobacteria</taxon>
        <taxon>Burkholderiales</taxon>
        <taxon>Alcaligenaceae</taxon>
        <taxon>Pusillimonas</taxon>
    </lineage>
</organism>
<dbReference type="UniPathway" id="UPA00252"/>
<dbReference type="SUPFAM" id="SSF48452">
    <property type="entry name" value="TPR-like"/>
    <property type="match status" value="2"/>
</dbReference>
<evidence type="ECO:0000313" key="14">
    <source>
        <dbReference type="Proteomes" id="UP000545386"/>
    </source>
</evidence>
<evidence type="ECO:0000256" key="8">
    <source>
        <dbReference type="ARBA" id="ARBA00023136"/>
    </source>
</evidence>
<evidence type="ECO:0000313" key="13">
    <source>
        <dbReference type="EMBL" id="MBC2771142.1"/>
    </source>
</evidence>
<feature type="region of interest" description="Disordered" evidence="10">
    <location>
        <begin position="424"/>
        <end position="497"/>
    </location>
</feature>
<dbReference type="GO" id="GO:0006779">
    <property type="term" value="P:porphyrin-containing compound biosynthetic process"/>
    <property type="evidence" value="ECO:0007669"/>
    <property type="project" value="UniProtKB-KW"/>
</dbReference>
<evidence type="ECO:0000256" key="9">
    <source>
        <dbReference type="ARBA" id="ARBA00023244"/>
    </source>
</evidence>
<feature type="transmembrane region" description="Helical" evidence="11">
    <location>
        <begin position="42"/>
        <end position="65"/>
    </location>
</feature>
<keyword evidence="8 11" id="KW-0472">Membrane</keyword>
<evidence type="ECO:0000256" key="4">
    <source>
        <dbReference type="ARBA" id="ARBA00022475"/>
    </source>
</evidence>
<dbReference type="AlphaFoldDB" id="A0A842HU46"/>
<evidence type="ECO:0000256" key="10">
    <source>
        <dbReference type="SAM" id="MobiDB-lite"/>
    </source>
</evidence>
<dbReference type="GO" id="GO:0005886">
    <property type="term" value="C:plasma membrane"/>
    <property type="evidence" value="ECO:0007669"/>
    <property type="project" value="UniProtKB-SubCell"/>
</dbReference>
<name>A0A842HU46_9BURK</name>
<accession>A0A842HU46</accession>
<proteinExistence type="predicted"/>
<dbReference type="RefSeq" id="WP_185780752.1">
    <property type="nucleotide sequence ID" value="NZ_JACJUU010000023.1"/>
</dbReference>
<protein>
    <submittedName>
        <fullName evidence="13">Heme biosynthesis protein HemY</fullName>
    </submittedName>
</protein>
<feature type="domain" description="HemY N-terminal" evidence="12">
    <location>
        <begin position="26"/>
        <end position="135"/>
    </location>
</feature>
<evidence type="ECO:0000256" key="1">
    <source>
        <dbReference type="ARBA" id="ARBA00002962"/>
    </source>
</evidence>
<dbReference type="EMBL" id="JACJUU010000023">
    <property type="protein sequence ID" value="MBC2771142.1"/>
    <property type="molecule type" value="Genomic_DNA"/>
</dbReference>
<comment type="function">
    <text evidence="1">Involved in a late step of protoheme IX synthesis.</text>
</comment>
<dbReference type="InterPro" id="IPR011990">
    <property type="entry name" value="TPR-like_helical_dom_sf"/>
</dbReference>
<dbReference type="Proteomes" id="UP000545386">
    <property type="component" value="Unassembled WGS sequence"/>
</dbReference>
<keyword evidence="14" id="KW-1185">Reference proteome</keyword>
<dbReference type="InterPro" id="IPR005254">
    <property type="entry name" value="Heme_biosyn_assoc_TPR_pro"/>
</dbReference>
<evidence type="ECO:0000259" key="12">
    <source>
        <dbReference type="Pfam" id="PF07219"/>
    </source>
</evidence>
<evidence type="ECO:0000256" key="2">
    <source>
        <dbReference type="ARBA" id="ARBA00004429"/>
    </source>
</evidence>
<comment type="caution">
    <text evidence="13">The sequence shown here is derived from an EMBL/GenBank/DDBJ whole genome shotgun (WGS) entry which is preliminary data.</text>
</comment>
<keyword evidence="7 11" id="KW-1133">Transmembrane helix</keyword>
<comment type="pathway">
    <text evidence="3">Porphyrin-containing compound metabolism; protoheme biosynthesis.</text>
</comment>
<dbReference type="Gene3D" id="1.25.40.10">
    <property type="entry name" value="Tetratricopeptide repeat domain"/>
    <property type="match status" value="2"/>
</dbReference>
<keyword evidence="5" id="KW-0997">Cell inner membrane</keyword>
<dbReference type="InterPro" id="IPR010817">
    <property type="entry name" value="HemY_N"/>
</dbReference>
<dbReference type="GO" id="GO:0042168">
    <property type="term" value="P:heme metabolic process"/>
    <property type="evidence" value="ECO:0007669"/>
    <property type="project" value="InterPro"/>
</dbReference>
<evidence type="ECO:0000256" key="7">
    <source>
        <dbReference type="ARBA" id="ARBA00022989"/>
    </source>
</evidence>
<sequence>MRTWFWTLIVLALAVALGVVLKEHSGNVLIVAQPWRIELSLTLAVLLLVAAFVVLYVVLRVLAWFSSGPERFRSWRGLRARKRDHEQLEKGWLLVLEGRYTQAEQELSRLLARTRSVNTRVLAGLALARACHHEGEMARRDEALGLAQTAAAKDTRLKEVWATAAAEMYLDQHRAQEALGLLQPLHDGSAKHVNATRLLLKAHQQLGNFDQVFELTRQLMRRGAIDRAQAMPLIALSASERLRAAGPDGFRTIWGELKGDEKTLPDIALAAAHVRQLGGHDEEAGKILEAALSVQLDARLLAAYAQCPPGLVSRRINKAEVWLKANPDDAALLTALGQLCLTGQLWGPGERYLQRSMSIRSDARIHALLGSLYDRLGRTNDAMTHWRLASGVAGALPPLQASTVLPPADTRSDPSLVDVDNLEPIETPASDTPPVAASAADYFDETASAATPSVEGRTPSRYDQTPAGDFDEYFDSAPIPGVDVSQTSDRPKGGEHR</sequence>
<dbReference type="NCBIfam" id="TIGR00540">
    <property type="entry name" value="TPR_hemY_coli"/>
    <property type="match status" value="1"/>
</dbReference>
<keyword evidence="9" id="KW-0627">Porphyrin biosynthesis</keyword>
<comment type="subcellular location">
    <subcellularLocation>
        <location evidence="2">Cell inner membrane</location>
        <topology evidence="2">Multi-pass membrane protein</topology>
    </subcellularLocation>
</comment>